<dbReference type="EMBL" id="BMAW01000373">
    <property type="protein sequence ID" value="GFS68642.1"/>
    <property type="molecule type" value="Genomic_DNA"/>
</dbReference>
<reference evidence="2" key="1">
    <citation type="submission" date="2020-08" db="EMBL/GenBank/DDBJ databases">
        <title>Multicomponent nature underlies the extraordinary mechanical properties of spider dragline silk.</title>
        <authorList>
            <person name="Kono N."/>
            <person name="Nakamura H."/>
            <person name="Mori M."/>
            <person name="Yoshida Y."/>
            <person name="Ohtoshi R."/>
            <person name="Malay A.D."/>
            <person name="Moran D.A.P."/>
            <person name="Tomita M."/>
            <person name="Numata K."/>
            <person name="Arakawa K."/>
        </authorList>
    </citation>
    <scope>NUCLEOTIDE SEQUENCE</scope>
</reference>
<evidence type="ECO:0000313" key="3">
    <source>
        <dbReference type="Proteomes" id="UP000887013"/>
    </source>
</evidence>
<keyword evidence="3" id="KW-1185">Reference proteome</keyword>
<evidence type="ECO:0000313" key="2">
    <source>
        <dbReference type="EMBL" id="GFS68642.1"/>
    </source>
</evidence>
<keyword evidence="1" id="KW-1133">Transmembrane helix</keyword>
<evidence type="ECO:0000256" key="1">
    <source>
        <dbReference type="SAM" id="Phobius"/>
    </source>
</evidence>
<comment type="caution">
    <text evidence="2">The sequence shown here is derived from an EMBL/GenBank/DDBJ whole genome shotgun (WGS) entry which is preliminary data.</text>
</comment>
<protein>
    <submittedName>
        <fullName evidence="2">Uncharacterized protein</fullName>
    </submittedName>
</protein>
<keyword evidence="1" id="KW-0472">Membrane</keyword>
<feature type="transmembrane region" description="Helical" evidence="1">
    <location>
        <begin position="145"/>
        <end position="163"/>
    </location>
</feature>
<keyword evidence="1" id="KW-0812">Transmembrane</keyword>
<dbReference type="Proteomes" id="UP000887013">
    <property type="component" value="Unassembled WGS sequence"/>
</dbReference>
<proteinExistence type="predicted"/>
<dbReference type="AlphaFoldDB" id="A0A8X6SZL3"/>
<gene>
    <name evidence="2" type="ORF">NPIL_292191</name>
</gene>
<feature type="transmembrane region" description="Helical" evidence="1">
    <location>
        <begin position="183"/>
        <end position="199"/>
    </location>
</feature>
<sequence length="201" mass="22592">MFMGMNCARLWDEDGLSYLNSRSRVLRRWLQAQRGSTTIADIDGTRQVDDFALFPWFQASVRTKPQTRTIARLFSLPPSFNDPLAPVARRPLFIGSGSVICLNNSVALTSFGCLWRFIGHGPSSRSCCFPATFNRFWRCSGCGRWICFSFLPIILWISAARRLACGGLLDLDGAPESTSRSSLSWYLALMLIINHYLFGSC</sequence>
<name>A0A8X6SZL3_NEPPI</name>
<accession>A0A8X6SZL3</accession>
<organism evidence="2 3">
    <name type="scientific">Nephila pilipes</name>
    <name type="common">Giant wood spider</name>
    <name type="synonym">Nephila maculata</name>
    <dbReference type="NCBI Taxonomy" id="299642"/>
    <lineage>
        <taxon>Eukaryota</taxon>
        <taxon>Metazoa</taxon>
        <taxon>Ecdysozoa</taxon>
        <taxon>Arthropoda</taxon>
        <taxon>Chelicerata</taxon>
        <taxon>Arachnida</taxon>
        <taxon>Araneae</taxon>
        <taxon>Araneomorphae</taxon>
        <taxon>Entelegynae</taxon>
        <taxon>Araneoidea</taxon>
        <taxon>Nephilidae</taxon>
        <taxon>Nephila</taxon>
    </lineage>
</organism>